<keyword evidence="5" id="KW-0479">Metal-binding</keyword>
<dbReference type="GO" id="GO:0010181">
    <property type="term" value="F:FMN binding"/>
    <property type="evidence" value="ECO:0007669"/>
    <property type="project" value="InterPro"/>
</dbReference>
<dbReference type="PANTHER" id="PTHR43578">
    <property type="entry name" value="NADH-QUINONE OXIDOREDUCTASE SUBUNIT F"/>
    <property type="match status" value="1"/>
</dbReference>
<dbReference type="AlphaFoldDB" id="A0AA35XTR3"/>
<dbReference type="Gene3D" id="1.20.1440.230">
    <property type="entry name" value="NADH-ubiquinone oxidoreductase 51kDa subunit, iron-sulphur binding domain"/>
    <property type="match status" value="1"/>
</dbReference>
<dbReference type="InterPro" id="IPR019575">
    <property type="entry name" value="Nuop51_4Fe4S-bd"/>
</dbReference>
<dbReference type="SUPFAM" id="SSF140490">
    <property type="entry name" value="Nqo1C-terminal domain-like"/>
    <property type="match status" value="1"/>
</dbReference>
<evidence type="ECO:0000256" key="6">
    <source>
        <dbReference type="ARBA" id="ARBA00023004"/>
    </source>
</evidence>
<proteinExistence type="inferred from homology"/>
<dbReference type="PROSITE" id="PS00645">
    <property type="entry name" value="COMPLEX1_51K_2"/>
    <property type="match status" value="1"/>
</dbReference>
<dbReference type="Gene3D" id="3.40.30.10">
    <property type="entry name" value="Glutaredoxin"/>
    <property type="match status" value="1"/>
</dbReference>
<dbReference type="SUPFAM" id="SSF52833">
    <property type="entry name" value="Thioredoxin-like"/>
    <property type="match status" value="1"/>
</dbReference>
<dbReference type="GO" id="GO:0008137">
    <property type="term" value="F:NADH dehydrogenase (ubiquinone) activity"/>
    <property type="evidence" value="ECO:0007669"/>
    <property type="project" value="InterPro"/>
</dbReference>
<evidence type="ECO:0000256" key="1">
    <source>
        <dbReference type="ARBA" id="ARBA00001917"/>
    </source>
</evidence>
<reference evidence="11" key="1">
    <citation type="submission" date="2023-03" db="EMBL/GenBank/DDBJ databases">
        <authorList>
            <person name="Pearce D."/>
        </authorList>
    </citation>
    <scope>NUCLEOTIDE SEQUENCE</scope>
    <source>
        <strain evidence="11">Mc</strain>
    </source>
</reference>
<dbReference type="PROSITE" id="PS00644">
    <property type="entry name" value="COMPLEX1_51K_1"/>
    <property type="match status" value="1"/>
</dbReference>
<evidence type="ECO:0000313" key="12">
    <source>
        <dbReference type="Proteomes" id="UP001158598"/>
    </source>
</evidence>
<gene>
    <name evidence="11" type="primary">hoxF</name>
    <name evidence="11" type="ORF">MCNOR_1821</name>
</gene>
<dbReference type="CDD" id="cd03083">
    <property type="entry name" value="TRX_Fd_NuoE_hoxF"/>
    <property type="match status" value="1"/>
</dbReference>
<dbReference type="Pfam" id="PF01512">
    <property type="entry name" value="Complex1_51K"/>
    <property type="match status" value="1"/>
</dbReference>
<dbReference type="Gene3D" id="3.10.20.600">
    <property type="match status" value="1"/>
</dbReference>
<dbReference type="RefSeq" id="WP_017365507.1">
    <property type="nucleotide sequence ID" value="NZ_OX458332.1"/>
</dbReference>
<dbReference type="InterPro" id="IPR011538">
    <property type="entry name" value="Nuo51_FMN-bd"/>
</dbReference>
<evidence type="ECO:0000256" key="7">
    <source>
        <dbReference type="ARBA" id="ARBA00023014"/>
    </source>
</evidence>
<keyword evidence="7" id="KW-0411">Iron-sulfur</keyword>
<keyword evidence="6" id="KW-0408">Iron</keyword>
<evidence type="ECO:0000256" key="8">
    <source>
        <dbReference type="ARBA" id="ARBA00031578"/>
    </source>
</evidence>
<dbReference type="Pfam" id="PF10589">
    <property type="entry name" value="NADH_4Fe-4S"/>
    <property type="match status" value="1"/>
</dbReference>
<name>A0AA35XTR3_METCP</name>
<protein>
    <recommendedName>
        <fullName evidence="3">NADH-quinone oxidoreductase subunit F</fullName>
    </recommendedName>
    <alternativeName>
        <fullName evidence="8">NADH dehydrogenase I subunit F</fullName>
    </alternativeName>
    <alternativeName>
        <fullName evidence="9">NDH-1 subunit F</fullName>
    </alternativeName>
</protein>
<evidence type="ECO:0000256" key="2">
    <source>
        <dbReference type="ARBA" id="ARBA00007523"/>
    </source>
</evidence>
<dbReference type="SMART" id="SM00928">
    <property type="entry name" value="NADH_4Fe-4S"/>
    <property type="match status" value="1"/>
</dbReference>
<dbReference type="PANTHER" id="PTHR43578:SF3">
    <property type="entry name" value="NADH-QUINONE OXIDOREDUCTASE SUBUNIT F"/>
    <property type="match status" value="1"/>
</dbReference>
<keyword evidence="4" id="KW-0004">4Fe-4S</keyword>
<dbReference type="GO" id="GO:0051539">
    <property type="term" value="F:4 iron, 4 sulfur cluster binding"/>
    <property type="evidence" value="ECO:0007669"/>
    <property type="project" value="UniProtKB-KW"/>
</dbReference>
<dbReference type="SUPFAM" id="SSF142984">
    <property type="entry name" value="Nqo1 middle domain-like"/>
    <property type="match status" value="1"/>
</dbReference>
<evidence type="ECO:0000256" key="4">
    <source>
        <dbReference type="ARBA" id="ARBA00022485"/>
    </source>
</evidence>
<dbReference type="EMBL" id="OX458332">
    <property type="protein sequence ID" value="CAI8814694.1"/>
    <property type="molecule type" value="Genomic_DNA"/>
</dbReference>
<comment type="similarity">
    <text evidence="2">Belongs to the complex I 51 kDa subunit family.</text>
</comment>
<dbReference type="InterPro" id="IPR001949">
    <property type="entry name" value="NADH-UbQ_OxRdtase_51kDa_CS"/>
</dbReference>
<accession>A0AA35XTR3</accession>
<keyword evidence="11" id="KW-0560">Oxidoreductase</keyword>
<organism evidence="11 12">
    <name type="scientific">Methylococcus capsulatus</name>
    <dbReference type="NCBI Taxonomy" id="414"/>
    <lineage>
        <taxon>Bacteria</taxon>
        <taxon>Pseudomonadati</taxon>
        <taxon>Pseudomonadota</taxon>
        <taxon>Gammaproteobacteria</taxon>
        <taxon>Methylococcales</taxon>
        <taxon>Methylococcaceae</taxon>
        <taxon>Methylococcus</taxon>
    </lineage>
</organism>
<dbReference type="Gene3D" id="3.40.50.11540">
    <property type="entry name" value="NADH-ubiquinone oxidoreductase 51kDa subunit"/>
    <property type="match status" value="1"/>
</dbReference>
<dbReference type="GO" id="GO:0046872">
    <property type="term" value="F:metal ion binding"/>
    <property type="evidence" value="ECO:0007669"/>
    <property type="project" value="UniProtKB-KW"/>
</dbReference>
<evidence type="ECO:0000256" key="5">
    <source>
        <dbReference type="ARBA" id="ARBA00022723"/>
    </source>
</evidence>
<dbReference type="Pfam" id="PF01257">
    <property type="entry name" value="2Fe-2S_thioredx"/>
    <property type="match status" value="1"/>
</dbReference>
<sequence>MDRHEYEHRIINRIVENHGRDTRQLLSILREVQREFRHVSPEAQQKVAQSLGVCITQVSAVVGFYSFLSTVPLGKFDIRISDSITDHMLGSREVAAGLCRKLGIQPGESRQDGRVSLSFTSCTGLCDQGPAGLINGYAIPRLTEDRTDEIARLINDDIPLGEWPEEFFAIKENIRLADRLLGNPVRPGEALERTVALDRETMFGEIETSQLRGRGGAGFNTAWKWRFCYEGPETAAVCPPGQPAAGIERYVVCNADEGEPGTFKDRVLLQSCADQVFEGMTVCAYLVGAKQGFLYLRGEYLYLHDQLEAVLATRRRRGLLGKTILGSEGFDFDIEIRLGAGAYICGEESALIESLEGNRGVPRNRPPYPVTHGYLGKPTVVNNVETFFAAAAIAVHGGEWFAEVGTEKSKGTKLLSICGDCARPGIYEYPFGVTIRQVLEDCGAADVLGVQIGGPSGTFLSDKECDRKLAYEDLATGGSFIVFDRTRDVIGIARNFTHFFAHESCGFCTPCRVGTALLKNLLDKIAEGHGATGDLAELSRLGRFVRSASHCGLGQTAANPILSTLERYPEIYQARLKTIDFEPGFDLDGALATARRLSGRDDADAHLSQS</sequence>
<evidence type="ECO:0000259" key="10">
    <source>
        <dbReference type="SMART" id="SM00928"/>
    </source>
</evidence>
<dbReference type="Gene3D" id="1.10.10.1590">
    <property type="entry name" value="NADH-quinone oxidoreductase subunit E"/>
    <property type="match status" value="1"/>
</dbReference>
<dbReference type="InterPro" id="IPR041921">
    <property type="entry name" value="NuoE_N"/>
</dbReference>
<dbReference type="InterPro" id="IPR036249">
    <property type="entry name" value="Thioredoxin-like_sf"/>
</dbReference>
<comment type="cofactor">
    <cofactor evidence="1">
        <name>FMN</name>
        <dbReference type="ChEBI" id="CHEBI:58210"/>
    </cofactor>
</comment>
<dbReference type="InterPro" id="IPR037207">
    <property type="entry name" value="Nuop51_4Fe4S-bd_sf"/>
</dbReference>
<dbReference type="GO" id="GO:0016491">
    <property type="term" value="F:oxidoreductase activity"/>
    <property type="evidence" value="ECO:0007669"/>
    <property type="project" value="UniProtKB-KW"/>
</dbReference>
<dbReference type="Proteomes" id="UP001158598">
    <property type="component" value="Chromosome"/>
</dbReference>
<evidence type="ECO:0000256" key="3">
    <source>
        <dbReference type="ARBA" id="ARBA00019901"/>
    </source>
</evidence>
<dbReference type="InterPro" id="IPR037225">
    <property type="entry name" value="Nuo51_FMN-bd_sf"/>
</dbReference>
<dbReference type="SUPFAM" id="SSF142019">
    <property type="entry name" value="Nqo1 FMN-binding domain-like"/>
    <property type="match status" value="1"/>
</dbReference>
<feature type="domain" description="NADH-ubiquinone oxidoreductase 51kDa subunit iron-sulphur binding" evidence="10">
    <location>
        <begin position="490"/>
        <end position="535"/>
    </location>
</feature>
<evidence type="ECO:0000256" key="9">
    <source>
        <dbReference type="ARBA" id="ARBA00032787"/>
    </source>
</evidence>
<evidence type="ECO:0000313" key="11">
    <source>
        <dbReference type="EMBL" id="CAI8814694.1"/>
    </source>
</evidence>